<evidence type="ECO:0000259" key="1">
    <source>
        <dbReference type="SMART" id="SM00256"/>
    </source>
</evidence>
<name>A0AAD8WI89_LOLMU</name>
<keyword evidence="3" id="KW-1185">Reference proteome</keyword>
<gene>
    <name evidence="2" type="ORF">QYE76_049307</name>
</gene>
<proteinExistence type="predicted"/>
<comment type="caution">
    <text evidence="2">The sequence shown here is derived from an EMBL/GenBank/DDBJ whole genome shotgun (WGS) entry which is preliminary data.</text>
</comment>
<sequence>MSSPYELSSLSLILTARFVNMSANVHESSGAGDAVDTCSAMPVASVAEAARAGEMPPHRDLPDEIAIWEILVRLPPKALLRCRTVCRAWRFATSSRDFLLAHHSHQPTLPLLYLHDATYDLSQSLDIVPLDHRVGVSAADQLHLVARLGSCNNYMHLEASCDGLLVLATVGDPCFAPALYFSVCNPATRQYAPLPLLRGFRLAGMYPHPPTGEYRLLLYPDGTWMHDERPAGIQEACYVYTVGSCQPPRHIGWLEAEELIHLLVSVLCRGNLHWFVAMVEVISNIIMVFDATAEVFRQMPAPPVRATADLFEVDGMLGMASFNDAVTTIDIWMMQDYDSEVWAFKCRVESPVAELTGRFGLSKYWNLVVSSSDDNDVLILVQTSEWLLQIDIVGKLVAKFYTKCLGERATGSEWNMSFELRVAGERATSLGRVVDSLETWETTIL</sequence>
<dbReference type="PANTHER" id="PTHR31672:SF2">
    <property type="entry name" value="F-BOX DOMAIN-CONTAINING PROTEIN"/>
    <property type="match status" value="1"/>
</dbReference>
<evidence type="ECO:0000313" key="2">
    <source>
        <dbReference type="EMBL" id="KAK1661148.1"/>
    </source>
</evidence>
<dbReference type="Pfam" id="PF12937">
    <property type="entry name" value="F-box-like"/>
    <property type="match status" value="1"/>
</dbReference>
<accession>A0AAD8WI89</accession>
<organism evidence="2 3">
    <name type="scientific">Lolium multiflorum</name>
    <name type="common">Italian ryegrass</name>
    <name type="synonym">Lolium perenne subsp. multiflorum</name>
    <dbReference type="NCBI Taxonomy" id="4521"/>
    <lineage>
        <taxon>Eukaryota</taxon>
        <taxon>Viridiplantae</taxon>
        <taxon>Streptophyta</taxon>
        <taxon>Embryophyta</taxon>
        <taxon>Tracheophyta</taxon>
        <taxon>Spermatophyta</taxon>
        <taxon>Magnoliopsida</taxon>
        <taxon>Liliopsida</taxon>
        <taxon>Poales</taxon>
        <taxon>Poaceae</taxon>
        <taxon>BOP clade</taxon>
        <taxon>Pooideae</taxon>
        <taxon>Poodae</taxon>
        <taxon>Poeae</taxon>
        <taxon>Poeae Chloroplast Group 2 (Poeae type)</taxon>
        <taxon>Loliodinae</taxon>
        <taxon>Loliinae</taxon>
        <taxon>Lolium</taxon>
    </lineage>
</organism>
<dbReference type="InterPro" id="IPR050796">
    <property type="entry name" value="SCF_F-box_component"/>
</dbReference>
<dbReference type="PANTHER" id="PTHR31672">
    <property type="entry name" value="BNACNNG10540D PROTEIN"/>
    <property type="match status" value="1"/>
</dbReference>
<dbReference type="Proteomes" id="UP001231189">
    <property type="component" value="Unassembled WGS sequence"/>
</dbReference>
<dbReference type="CDD" id="cd22157">
    <property type="entry name" value="F-box_AtFBW1-like"/>
    <property type="match status" value="1"/>
</dbReference>
<dbReference type="InterPro" id="IPR001810">
    <property type="entry name" value="F-box_dom"/>
</dbReference>
<dbReference type="SUPFAM" id="SSF81383">
    <property type="entry name" value="F-box domain"/>
    <property type="match status" value="1"/>
</dbReference>
<dbReference type="NCBIfam" id="TIGR01640">
    <property type="entry name" value="F_box_assoc_1"/>
    <property type="match status" value="1"/>
</dbReference>
<dbReference type="Pfam" id="PF08268">
    <property type="entry name" value="FBA_3"/>
    <property type="match status" value="1"/>
</dbReference>
<dbReference type="InterPro" id="IPR013187">
    <property type="entry name" value="F-box-assoc_dom_typ3"/>
</dbReference>
<feature type="domain" description="F-box" evidence="1">
    <location>
        <begin position="61"/>
        <end position="102"/>
    </location>
</feature>
<dbReference type="AlphaFoldDB" id="A0AAD8WI89"/>
<evidence type="ECO:0000313" key="3">
    <source>
        <dbReference type="Proteomes" id="UP001231189"/>
    </source>
</evidence>
<dbReference type="Gene3D" id="1.20.1280.50">
    <property type="match status" value="1"/>
</dbReference>
<reference evidence="2" key="1">
    <citation type="submission" date="2023-07" db="EMBL/GenBank/DDBJ databases">
        <title>A chromosome-level genome assembly of Lolium multiflorum.</title>
        <authorList>
            <person name="Chen Y."/>
            <person name="Copetti D."/>
            <person name="Kolliker R."/>
            <person name="Studer B."/>
        </authorList>
    </citation>
    <scope>NUCLEOTIDE SEQUENCE</scope>
    <source>
        <strain evidence="2">02402/16</strain>
        <tissue evidence="2">Leaf</tissue>
    </source>
</reference>
<dbReference type="SMART" id="SM00256">
    <property type="entry name" value="FBOX"/>
    <property type="match status" value="1"/>
</dbReference>
<dbReference type="EMBL" id="JAUUTY010000003">
    <property type="protein sequence ID" value="KAK1661148.1"/>
    <property type="molecule type" value="Genomic_DNA"/>
</dbReference>
<protein>
    <recommendedName>
        <fullName evidence="1">F-box domain-containing protein</fullName>
    </recommendedName>
</protein>
<dbReference type="InterPro" id="IPR036047">
    <property type="entry name" value="F-box-like_dom_sf"/>
</dbReference>
<dbReference type="InterPro" id="IPR017451">
    <property type="entry name" value="F-box-assoc_interact_dom"/>
</dbReference>